<accession>A0A6J4HKN0</accession>
<organism evidence="2">
    <name type="scientific">uncultured Craurococcus sp</name>
    <dbReference type="NCBI Taxonomy" id="1135998"/>
    <lineage>
        <taxon>Bacteria</taxon>
        <taxon>Pseudomonadati</taxon>
        <taxon>Pseudomonadota</taxon>
        <taxon>Alphaproteobacteria</taxon>
        <taxon>Acetobacterales</taxon>
        <taxon>Acetobacteraceae</taxon>
        <taxon>Craurococcus</taxon>
        <taxon>environmental samples</taxon>
    </lineage>
</organism>
<keyword evidence="2" id="KW-0282">Flagellum</keyword>
<evidence type="ECO:0000256" key="1">
    <source>
        <dbReference type="SAM" id="MobiDB-lite"/>
    </source>
</evidence>
<gene>
    <name evidence="2" type="ORF">AVDCRST_MAG27-794</name>
</gene>
<evidence type="ECO:0000313" key="2">
    <source>
        <dbReference type="EMBL" id="CAA9227203.1"/>
    </source>
</evidence>
<feature type="compositionally biased region" description="Gly residues" evidence="1">
    <location>
        <begin position="7"/>
        <end position="32"/>
    </location>
</feature>
<sequence length="90" mass="8581">GRPVGAGRAGGALDGTAIGGRPPGGDAGGGACGFDLPGTDPGSGSDAGLPAEAGRARRGAAVARAWDGRGDAGLCGVAFRPDDRRRRAAL</sequence>
<feature type="non-terminal residue" evidence="2">
    <location>
        <position position="1"/>
    </location>
</feature>
<dbReference type="EMBL" id="CADCTD010000025">
    <property type="protein sequence ID" value="CAA9227203.1"/>
    <property type="molecule type" value="Genomic_DNA"/>
</dbReference>
<reference evidence="2" key="1">
    <citation type="submission" date="2020-02" db="EMBL/GenBank/DDBJ databases">
        <authorList>
            <person name="Meier V. D."/>
        </authorList>
    </citation>
    <scope>NUCLEOTIDE SEQUENCE</scope>
    <source>
        <strain evidence="2">AVDCRST_MAG27</strain>
    </source>
</reference>
<proteinExistence type="predicted"/>
<keyword evidence="2" id="KW-0969">Cilium</keyword>
<dbReference type="AlphaFoldDB" id="A0A6J4HKN0"/>
<feature type="non-terminal residue" evidence="2">
    <location>
        <position position="90"/>
    </location>
</feature>
<feature type="region of interest" description="Disordered" evidence="1">
    <location>
        <begin position="1"/>
        <end position="53"/>
    </location>
</feature>
<protein>
    <submittedName>
        <fullName evidence="2">Flagellar biosynthesis protein FliQ</fullName>
    </submittedName>
</protein>
<keyword evidence="2" id="KW-0966">Cell projection</keyword>
<name>A0A6J4HKN0_9PROT</name>